<proteinExistence type="predicted"/>
<evidence type="ECO:0000256" key="1">
    <source>
        <dbReference type="SAM" id="MobiDB-lite"/>
    </source>
</evidence>
<gene>
    <name evidence="3" type="ORF">S01H1_48352</name>
</gene>
<organism evidence="3">
    <name type="scientific">marine sediment metagenome</name>
    <dbReference type="NCBI Taxonomy" id="412755"/>
    <lineage>
        <taxon>unclassified sequences</taxon>
        <taxon>metagenomes</taxon>
        <taxon>ecological metagenomes</taxon>
    </lineage>
</organism>
<dbReference type="EMBL" id="BARS01031050">
    <property type="protein sequence ID" value="GAG27666.1"/>
    <property type="molecule type" value="Genomic_DNA"/>
</dbReference>
<feature type="domain" description="Nudix hydrolase N-terminal" evidence="2">
    <location>
        <begin position="69"/>
        <end position="100"/>
    </location>
</feature>
<comment type="caution">
    <text evidence="3">The sequence shown here is derived from an EMBL/GenBank/DDBJ whole genome shotgun (WGS) entry which is preliminary data.</text>
</comment>
<feature type="compositionally biased region" description="Basic and acidic residues" evidence="1">
    <location>
        <begin position="43"/>
        <end position="52"/>
    </location>
</feature>
<dbReference type="InterPro" id="IPR029401">
    <property type="entry name" value="Nudix_N"/>
</dbReference>
<sequence length="101" mass="11736">MKKNDRTGKPKRPKVRRTWTRSPVTKVKESGKIYKRGKSGKWSTDKADETPRRAPVGADLTNNIEKTYKYCPRCGAEMAKKTVDHKKRKVCPVCKYVFYQN</sequence>
<reference evidence="3" key="1">
    <citation type="journal article" date="2014" name="Front. Microbiol.">
        <title>High frequency of phylogenetically diverse reductive dehalogenase-homologous genes in deep subseafloor sedimentary metagenomes.</title>
        <authorList>
            <person name="Kawai M."/>
            <person name="Futagami T."/>
            <person name="Toyoda A."/>
            <person name="Takaki Y."/>
            <person name="Nishi S."/>
            <person name="Hori S."/>
            <person name="Arai W."/>
            <person name="Tsubouchi T."/>
            <person name="Morono Y."/>
            <person name="Uchiyama I."/>
            <person name="Ito T."/>
            <person name="Fujiyama A."/>
            <person name="Inagaki F."/>
            <person name="Takami H."/>
        </authorList>
    </citation>
    <scope>NUCLEOTIDE SEQUENCE</scope>
    <source>
        <strain evidence="3">Expedition CK06-06</strain>
    </source>
</reference>
<name>X0XRZ8_9ZZZZ</name>
<dbReference type="AlphaFoldDB" id="X0XRZ8"/>
<feature type="compositionally biased region" description="Basic residues" evidence="1">
    <location>
        <begin position="9"/>
        <end position="19"/>
    </location>
</feature>
<protein>
    <recommendedName>
        <fullName evidence="2">Nudix hydrolase N-terminal domain-containing protein</fullName>
    </recommendedName>
</protein>
<dbReference type="Gene3D" id="2.20.70.10">
    <property type="match status" value="1"/>
</dbReference>
<accession>X0XRZ8</accession>
<evidence type="ECO:0000259" key="2">
    <source>
        <dbReference type="Pfam" id="PF14803"/>
    </source>
</evidence>
<feature type="region of interest" description="Disordered" evidence="1">
    <location>
        <begin position="1"/>
        <end position="56"/>
    </location>
</feature>
<dbReference type="Pfam" id="PF14803">
    <property type="entry name" value="Zn_ribbon_Nudix"/>
    <property type="match status" value="1"/>
</dbReference>
<feature type="non-terminal residue" evidence="3">
    <location>
        <position position="101"/>
    </location>
</feature>
<evidence type="ECO:0000313" key="3">
    <source>
        <dbReference type="EMBL" id="GAG27666.1"/>
    </source>
</evidence>